<dbReference type="AlphaFoldDB" id="A0A2N3Y5V4"/>
<evidence type="ECO:0000259" key="5">
    <source>
        <dbReference type="SMART" id="SM01008"/>
    </source>
</evidence>
<feature type="region of interest" description="Disordered" evidence="4">
    <location>
        <begin position="811"/>
        <end position="830"/>
    </location>
</feature>
<protein>
    <submittedName>
        <fullName evidence="6">Carbon-monoxide dehydrogenase large subunit</fullName>
    </submittedName>
</protein>
<dbReference type="PANTHER" id="PTHR11908:SF132">
    <property type="entry name" value="ALDEHYDE OXIDASE 1-RELATED"/>
    <property type="match status" value="1"/>
</dbReference>
<organism evidence="6 7">
    <name type="scientific">Saccharopolyspora spinosa</name>
    <dbReference type="NCBI Taxonomy" id="60894"/>
    <lineage>
        <taxon>Bacteria</taxon>
        <taxon>Bacillati</taxon>
        <taxon>Actinomycetota</taxon>
        <taxon>Actinomycetes</taxon>
        <taxon>Pseudonocardiales</taxon>
        <taxon>Pseudonocardiaceae</taxon>
        <taxon>Saccharopolyspora</taxon>
    </lineage>
</organism>
<keyword evidence="1" id="KW-0500">Molybdenum</keyword>
<dbReference type="SUPFAM" id="SSF54665">
    <property type="entry name" value="CO dehydrogenase molybdoprotein N-domain-like"/>
    <property type="match status" value="1"/>
</dbReference>
<sequence>MTARSNDGRIPAPGTAARHGSPQFDGSRGRWVGASVPRREDPRLLRGRGRFVDDIRLSGMLHAGFVRSTVAHGRIHGIDLSAVRAVEGVVAAYTAMDLDLGDIVALLDRPPEEFVPTAMPILAREKVRFVGEPVAVVVARDPYSVEDGIEAAVVTYEPFDAVVSEETAFAEDAPLVHEEAPGNVLLDVSMFDTPGVDAAFEAAGSGPGCVVEIVTRSGRQNALPLETRGVVASWDDRDDQLLVQTCTQVPHQVRTVLARSLRIPERTVRVTVPDMGGGFGQKCVVGREEIAVAAAARRLDRPVKWIEDRREALTAGFLAREQRYRTRAAFDPEGRITALDVDIVCDMGAYSCYPFTAGIEPLMASAEMPSVYQVPAYRVRARAITSNKAPTAPYRGVSRPQYVMAMERVMERAARELGVDPVEIRRRNVITEFPYTGVNNITYDPGTYRESLDLAEAALRDEGWYELREKAAAEGRHIGIGFCCFSERTGYGSEAFAKRKMRVVPGFDISEIRMDTTGSVVVTSGTINHGQSHETTLAQIVAERLGLHLDKVKLRQGDTERIAYGWGTFASRSVTIGGSAVSIAAGRLGEVLRTIAAHLLETSPDNVRLDGDGGVVQADDPARRLSFEDIADVAYLRSHLLPKGVEPALTATASFDVAGDGTFSNATHAVVVEADPGTGQIKVLRYACVEDCGVVIHPQVVDGQCRGGIAQGIAGALFEEITYADNGEPSAASFIDYLAPTATEIPDITVSHLETPCAFTENGAKGAGEGGTIGAPAAVLNAINDALRHTGVELDTTPVHPQTVLAALETARTGEDSQQAASREEANTPS</sequence>
<evidence type="ECO:0000256" key="3">
    <source>
        <dbReference type="ARBA" id="ARBA00053029"/>
    </source>
</evidence>
<comment type="caution">
    <text evidence="6">The sequence shown here is derived from an EMBL/GenBank/DDBJ whole genome shotgun (WGS) entry which is preliminary data.</text>
</comment>
<evidence type="ECO:0000256" key="1">
    <source>
        <dbReference type="ARBA" id="ARBA00022505"/>
    </source>
</evidence>
<feature type="domain" description="Aldehyde oxidase/xanthine dehydrogenase a/b hammerhead" evidence="5">
    <location>
        <begin position="46"/>
        <end position="160"/>
    </location>
</feature>
<evidence type="ECO:0000256" key="2">
    <source>
        <dbReference type="ARBA" id="ARBA00023002"/>
    </source>
</evidence>
<dbReference type="Pfam" id="PF01315">
    <property type="entry name" value="Ald_Xan_dh_C"/>
    <property type="match status" value="1"/>
</dbReference>
<evidence type="ECO:0000313" key="7">
    <source>
        <dbReference type="Proteomes" id="UP000233786"/>
    </source>
</evidence>
<dbReference type="InterPro" id="IPR016208">
    <property type="entry name" value="Ald_Oxase/xanthine_DH-like"/>
</dbReference>
<dbReference type="PANTHER" id="PTHR11908">
    <property type="entry name" value="XANTHINE DEHYDROGENASE"/>
    <property type="match status" value="1"/>
</dbReference>
<dbReference type="RefSeq" id="WP_010314414.1">
    <property type="nucleotide sequence ID" value="NZ_CP061007.1"/>
</dbReference>
<dbReference type="STRING" id="994479.GCA_000194155_07043"/>
<keyword evidence="7" id="KW-1185">Reference proteome</keyword>
<name>A0A2N3Y5V4_SACSN</name>
<dbReference type="GO" id="GO:0005506">
    <property type="term" value="F:iron ion binding"/>
    <property type="evidence" value="ECO:0007669"/>
    <property type="project" value="InterPro"/>
</dbReference>
<keyword evidence="2" id="KW-0560">Oxidoreductase</keyword>
<dbReference type="InterPro" id="IPR036856">
    <property type="entry name" value="Ald_Oxase/Xan_DH_a/b_sf"/>
</dbReference>
<feature type="region of interest" description="Disordered" evidence="4">
    <location>
        <begin position="1"/>
        <end position="34"/>
    </location>
</feature>
<dbReference type="InterPro" id="IPR037165">
    <property type="entry name" value="AldOxase/xan_DH_Mopterin-bd_sf"/>
</dbReference>
<dbReference type="Proteomes" id="UP000233786">
    <property type="component" value="Unassembled WGS sequence"/>
</dbReference>
<evidence type="ECO:0000256" key="4">
    <source>
        <dbReference type="SAM" id="MobiDB-lite"/>
    </source>
</evidence>
<dbReference type="Gene3D" id="3.30.365.10">
    <property type="entry name" value="Aldehyde oxidase/xanthine dehydrogenase, molybdopterin binding domain"/>
    <property type="match status" value="4"/>
</dbReference>
<dbReference type="InterPro" id="IPR046867">
    <property type="entry name" value="AldOxase/xan_DH_MoCoBD2"/>
</dbReference>
<evidence type="ECO:0000313" key="6">
    <source>
        <dbReference type="EMBL" id="PKW18316.1"/>
    </source>
</evidence>
<gene>
    <name evidence="6" type="ORF">A8926_6388</name>
</gene>
<dbReference type="SMART" id="SM01008">
    <property type="entry name" value="Ald_Xan_dh_C"/>
    <property type="match status" value="1"/>
</dbReference>
<dbReference type="Pfam" id="PF02738">
    <property type="entry name" value="MoCoBD_1"/>
    <property type="match status" value="1"/>
</dbReference>
<proteinExistence type="predicted"/>
<dbReference type="FunFam" id="3.30.365.10:FF:000001">
    <property type="entry name" value="Xanthine dehydrogenase oxidase"/>
    <property type="match status" value="1"/>
</dbReference>
<dbReference type="InterPro" id="IPR008274">
    <property type="entry name" value="AldOxase/xan_DH_MoCoBD1"/>
</dbReference>
<dbReference type="InterPro" id="IPR000674">
    <property type="entry name" value="Ald_Oxase/Xan_DH_a/b"/>
</dbReference>
<dbReference type="Gene3D" id="3.90.1170.50">
    <property type="entry name" value="Aldehyde oxidase/xanthine dehydrogenase, a/b hammerhead"/>
    <property type="match status" value="1"/>
</dbReference>
<dbReference type="Pfam" id="PF20256">
    <property type="entry name" value="MoCoBD_2"/>
    <property type="match status" value="1"/>
</dbReference>
<dbReference type="GO" id="GO:0016491">
    <property type="term" value="F:oxidoreductase activity"/>
    <property type="evidence" value="ECO:0007669"/>
    <property type="project" value="UniProtKB-KW"/>
</dbReference>
<accession>A0A2N3Y5V4</accession>
<comment type="cofactor">
    <cofactor evidence="3">
        <name>Mo-molybdopterin cytosine dinucleotide</name>
        <dbReference type="ChEBI" id="CHEBI:71308"/>
    </cofactor>
</comment>
<reference evidence="6" key="1">
    <citation type="submission" date="2017-12" db="EMBL/GenBank/DDBJ databases">
        <title>Sequencing the genomes of 1000 Actinobacteria strains.</title>
        <authorList>
            <person name="Klenk H.-P."/>
        </authorList>
    </citation>
    <scope>NUCLEOTIDE SEQUENCE [LARGE SCALE GENOMIC DNA]</scope>
    <source>
        <strain evidence="6">DSM 44228</strain>
    </source>
</reference>
<dbReference type="SUPFAM" id="SSF56003">
    <property type="entry name" value="Molybdenum cofactor-binding domain"/>
    <property type="match status" value="1"/>
</dbReference>
<dbReference type="EMBL" id="PJNB01000001">
    <property type="protein sequence ID" value="PKW18316.1"/>
    <property type="molecule type" value="Genomic_DNA"/>
</dbReference>